<sequence>MHAIRLDTLLRWAIAASAALLLGAAHATTSGEAFGTPGAAPVHGPAQKSFLGTALTPASQVYFTGYRGIVSEVYYPVLDTTETVDLQFLVGDAAGTYVDEEKLQPYTAAQTDSRTMSWQVKTGNAAHNWQIVKTIYTDPTRNSLIERVTFMALNGTRPSDYNLYLLFKPHLDNAGSGNTATTSTAANGRVMLVGNHNARYSALAASLPWKVQGGTTMVSNGFVAQSDGWTDLLGGTSPDRKMDWTYTSATNGNIAQMGWLDLGHGNGNGNGNPSSISFNVVLSFDSVSATSAMQTATSTLGDNLDSLRAHYDNAWHGYASGLSTQGNTADDEYYLAAMTLKTMQDKSNGAMIAGIGTPWGETQGDGNLGGYHLVWSRDLFKFANALITAGDTATPATVVHYLFDTQQQKTACGAAEYDADGCAQGFSRAGRFPQNSWVSGWPYWQGTQMDEQAMPILLAWRLGPSVYNPLWPQIRLTADYILATGPWTYQDRWEEGAGYSPSTIAAEVAGLVAAARIAEDNGDTARAGRYLAAADYWQQNVTRWTYTNTGFYGNGHYYVRINPASKRQSGNGPQVYEPVSYPDSGQTFLVKNGGGTRDERAVVDGGFLELVRMGVKRASDPTITGTLAAYDAVLATTIKGSDQAWFRYNFDGYGEHNDGSDFDGTGVGRDWPIFTAERGMYSIASTGIGASGSAYLAAIKTYATPEGFIPEQIWTQTKTLPGNWQVVTPPGYMAGVPTRSMAPLNWAMGEYISLLASIQAGRVVDIPSVVCARYSNCVIAPSSGEVGATIGVDAATQPGQYMYITGSVAALGNWNTDLGLPVDPATYPVWRNAVNLPAGGSVEYKYYRKNADGSVTWENLPGGGNRTLNLPASGGVALNDTVGW</sequence>
<dbReference type="InterPro" id="IPR002044">
    <property type="entry name" value="CBM20"/>
</dbReference>
<dbReference type="Pfam" id="PF09137">
    <property type="entry name" value="Glucodextran_N"/>
    <property type="match status" value="1"/>
</dbReference>
<evidence type="ECO:0000259" key="2">
    <source>
        <dbReference type="PROSITE" id="PS51166"/>
    </source>
</evidence>
<dbReference type="InterPro" id="IPR015220">
    <property type="entry name" value="Glucodextranase_N"/>
</dbReference>
<dbReference type="Gene3D" id="2.70.98.10">
    <property type="match status" value="1"/>
</dbReference>
<dbReference type="InterPro" id="IPR013783">
    <property type="entry name" value="Ig-like_fold"/>
</dbReference>
<reference evidence="3" key="1">
    <citation type="submission" date="2016-01" db="EMBL/GenBank/DDBJ databases">
        <authorList>
            <person name="Peeters C."/>
        </authorList>
    </citation>
    <scope>NUCLEOTIDE SEQUENCE [LARGE SCALE GENOMIC DNA]</scope>
    <source>
        <strain evidence="3">LMG 22940</strain>
    </source>
</reference>
<name>A0A158K4J5_9BURK</name>
<keyword evidence="1" id="KW-0732">Signal</keyword>
<dbReference type="PANTHER" id="PTHR31616">
    <property type="entry name" value="TREHALASE"/>
    <property type="match status" value="1"/>
</dbReference>
<dbReference type="GO" id="GO:0016757">
    <property type="term" value="F:glycosyltransferase activity"/>
    <property type="evidence" value="ECO:0007669"/>
    <property type="project" value="UniProtKB-ARBA"/>
</dbReference>
<organism evidence="3 4">
    <name type="scientific">Caballeronia choica</name>
    <dbReference type="NCBI Taxonomy" id="326476"/>
    <lineage>
        <taxon>Bacteria</taxon>
        <taxon>Pseudomonadati</taxon>
        <taxon>Pseudomonadota</taxon>
        <taxon>Betaproteobacteria</taxon>
        <taxon>Burkholderiales</taxon>
        <taxon>Burkholderiaceae</taxon>
        <taxon>Caballeronia</taxon>
    </lineage>
</organism>
<feature type="chain" id="PRO_5011117991" evidence="1">
    <location>
        <begin position="28"/>
        <end position="884"/>
    </location>
</feature>
<dbReference type="OrthoDB" id="9806081at2"/>
<dbReference type="GO" id="GO:2001070">
    <property type="term" value="F:starch binding"/>
    <property type="evidence" value="ECO:0007669"/>
    <property type="project" value="InterPro"/>
</dbReference>
<proteinExistence type="predicted"/>
<dbReference type="InterPro" id="IPR012341">
    <property type="entry name" value="6hp_glycosidase-like_sf"/>
</dbReference>
<dbReference type="InterPro" id="IPR013784">
    <property type="entry name" value="Carb-bd-like_fold"/>
</dbReference>
<dbReference type="SMART" id="SM01065">
    <property type="entry name" value="CBM_2"/>
    <property type="match status" value="1"/>
</dbReference>
<dbReference type="SUPFAM" id="SSF49452">
    <property type="entry name" value="Starch-binding domain-like"/>
    <property type="match status" value="1"/>
</dbReference>
<dbReference type="Pfam" id="PF00723">
    <property type="entry name" value="Glyco_hydro_15"/>
    <property type="match status" value="1"/>
</dbReference>
<dbReference type="Pfam" id="PF00686">
    <property type="entry name" value="CBM_20"/>
    <property type="match status" value="1"/>
</dbReference>
<dbReference type="AlphaFoldDB" id="A0A158K4J5"/>
<dbReference type="RefSeq" id="WP_087646874.1">
    <property type="nucleotide sequence ID" value="NZ_FCON02000061.1"/>
</dbReference>
<gene>
    <name evidence="3" type="ORF">AWB68_04813</name>
</gene>
<dbReference type="Gene3D" id="1.50.10.10">
    <property type="match status" value="1"/>
</dbReference>
<dbReference type="Gene3D" id="2.60.40.10">
    <property type="entry name" value="Immunoglobulins"/>
    <property type="match status" value="1"/>
</dbReference>
<dbReference type="CDD" id="cd07430">
    <property type="entry name" value="GH15_N"/>
    <property type="match status" value="1"/>
</dbReference>
<comment type="caution">
    <text evidence="3">The sequence shown here is derived from an EMBL/GenBank/DDBJ whole genome shotgun (WGS) entry which is preliminary data.</text>
</comment>
<evidence type="ECO:0000313" key="3">
    <source>
        <dbReference type="EMBL" id="SAL75649.1"/>
    </source>
</evidence>
<dbReference type="InterPro" id="IPR014718">
    <property type="entry name" value="GH-type_carb-bd"/>
</dbReference>
<dbReference type="SUPFAM" id="SSF48208">
    <property type="entry name" value="Six-hairpin glycosidases"/>
    <property type="match status" value="1"/>
</dbReference>
<dbReference type="Proteomes" id="UP000054770">
    <property type="component" value="Unassembled WGS sequence"/>
</dbReference>
<dbReference type="InterPro" id="IPR008928">
    <property type="entry name" value="6-hairpin_glycosidase_sf"/>
</dbReference>
<feature type="domain" description="CBM20" evidence="2">
    <location>
        <begin position="780"/>
        <end position="884"/>
    </location>
</feature>
<dbReference type="GO" id="GO:0005975">
    <property type="term" value="P:carbohydrate metabolic process"/>
    <property type="evidence" value="ECO:0007669"/>
    <property type="project" value="InterPro"/>
</dbReference>
<feature type="signal peptide" evidence="1">
    <location>
        <begin position="1"/>
        <end position="27"/>
    </location>
</feature>
<dbReference type="GO" id="GO:0004553">
    <property type="term" value="F:hydrolase activity, hydrolyzing O-glycosyl compounds"/>
    <property type="evidence" value="ECO:0007669"/>
    <property type="project" value="UniProtKB-ARBA"/>
</dbReference>
<dbReference type="PANTHER" id="PTHR31616:SF0">
    <property type="entry name" value="GLUCAN 1,4-ALPHA-GLUCOSIDASE"/>
    <property type="match status" value="1"/>
</dbReference>
<evidence type="ECO:0000313" key="4">
    <source>
        <dbReference type="Proteomes" id="UP000054770"/>
    </source>
</evidence>
<dbReference type="EMBL" id="FCON02000061">
    <property type="protein sequence ID" value="SAL75649.1"/>
    <property type="molecule type" value="Genomic_DNA"/>
</dbReference>
<evidence type="ECO:0000256" key="1">
    <source>
        <dbReference type="SAM" id="SignalP"/>
    </source>
</evidence>
<dbReference type="InterPro" id="IPR011613">
    <property type="entry name" value="GH15-like"/>
</dbReference>
<dbReference type="InterPro" id="IPR011013">
    <property type="entry name" value="Gal_mutarotase_sf_dom"/>
</dbReference>
<keyword evidence="4" id="KW-1185">Reference proteome</keyword>
<protein>
    <submittedName>
        <fullName evidence="3">Glucan 1,4-a-glucosidase</fullName>
    </submittedName>
</protein>
<dbReference type="PROSITE" id="PS51166">
    <property type="entry name" value="CBM20"/>
    <property type="match status" value="1"/>
</dbReference>
<dbReference type="SUPFAM" id="SSF74650">
    <property type="entry name" value="Galactose mutarotase-like"/>
    <property type="match status" value="1"/>
</dbReference>
<accession>A0A158K4J5</accession>